<evidence type="ECO:0000313" key="1">
    <source>
        <dbReference type="EMBL" id="EQD77924.1"/>
    </source>
</evidence>
<gene>
    <name evidence="1" type="ORF">B1A_02588</name>
</gene>
<dbReference type="SUPFAM" id="SSF51161">
    <property type="entry name" value="Trimeric LpxA-like enzymes"/>
    <property type="match status" value="1"/>
</dbReference>
<organism evidence="1">
    <name type="scientific">mine drainage metagenome</name>
    <dbReference type="NCBI Taxonomy" id="410659"/>
    <lineage>
        <taxon>unclassified sequences</taxon>
        <taxon>metagenomes</taxon>
        <taxon>ecological metagenomes</taxon>
    </lineage>
</organism>
<dbReference type="InterPro" id="IPR001451">
    <property type="entry name" value="Hexapep"/>
</dbReference>
<proteinExistence type="predicted"/>
<keyword evidence="1" id="KW-0808">Transferase</keyword>
<dbReference type="PANTHER" id="PTHR13061:SF29">
    <property type="entry name" value="GAMMA CARBONIC ANHYDRASE-LIKE 1, MITOCHONDRIAL-RELATED"/>
    <property type="match status" value="1"/>
</dbReference>
<dbReference type="PANTHER" id="PTHR13061">
    <property type="entry name" value="DYNACTIN SUBUNIT P25"/>
    <property type="match status" value="1"/>
</dbReference>
<dbReference type="GO" id="GO:0016740">
    <property type="term" value="F:transferase activity"/>
    <property type="evidence" value="ECO:0007669"/>
    <property type="project" value="UniProtKB-KW"/>
</dbReference>
<feature type="non-terminal residue" evidence="1">
    <location>
        <position position="1"/>
    </location>
</feature>
<name>T1D921_9ZZZZ</name>
<sequence length="103" mass="11430">TIIGKNVTLGHSCVIHTAEIEDNATIGMKSVVTDFAKVGKWAVIAEGSVVKKGQIILDEAIAAGVPAKEIGKVKEEFKVQWTVYKKNYHSFCNRYKENLHEEK</sequence>
<reference evidence="1" key="1">
    <citation type="submission" date="2013-08" db="EMBL/GenBank/DDBJ databases">
        <authorList>
            <person name="Mendez C."/>
            <person name="Richter M."/>
            <person name="Ferrer M."/>
            <person name="Sanchez J."/>
        </authorList>
    </citation>
    <scope>NUCLEOTIDE SEQUENCE</scope>
</reference>
<dbReference type="AlphaFoldDB" id="T1D921"/>
<accession>T1D921</accession>
<dbReference type="EMBL" id="AUZX01001923">
    <property type="protein sequence ID" value="EQD77924.1"/>
    <property type="molecule type" value="Genomic_DNA"/>
</dbReference>
<dbReference type="InterPro" id="IPR011004">
    <property type="entry name" value="Trimer_LpxA-like_sf"/>
</dbReference>
<protein>
    <submittedName>
        <fullName evidence="1">Acetyltransferase</fullName>
    </submittedName>
</protein>
<dbReference type="Pfam" id="PF00132">
    <property type="entry name" value="Hexapep"/>
    <property type="match status" value="1"/>
</dbReference>
<reference evidence="1" key="2">
    <citation type="journal article" date="2014" name="ISME J.">
        <title>Microbial stratification in low pH oxic and suboxic macroscopic growths along an acid mine drainage.</title>
        <authorList>
            <person name="Mendez-Garcia C."/>
            <person name="Mesa V."/>
            <person name="Sprenger R.R."/>
            <person name="Richter M."/>
            <person name="Diez M.S."/>
            <person name="Solano J."/>
            <person name="Bargiela R."/>
            <person name="Golyshina O.V."/>
            <person name="Manteca A."/>
            <person name="Ramos J.L."/>
            <person name="Gallego J.R."/>
            <person name="Llorente I."/>
            <person name="Martins Dos Santos V.A."/>
            <person name="Jensen O.N."/>
            <person name="Pelaez A.I."/>
            <person name="Sanchez J."/>
            <person name="Ferrer M."/>
        </authorList>
    </citation>
    <scope>NUCLEOTIDE SEQUENCE</scope>
</reference>
<dbReference type="InterPro" id="IPR050484">
    <property type="entry name" value="Transf_Hexapept/Carb_Anhydrase"/>
</dbReference>
<comment type="caution">
    <text evidence="1">The sequence shown here is derived from an EMBL/GenBank/DDBJ whole genome shotgun (WGS) entry which is preliminary data.</text>
</comment>
<dbReference type="Gene3D" id="2.160.10.10">
    <property type="entry name" value="Hexapeptide repeat proteins"/>
    <property type="match status" value="1"/>
</dbReference>